<dbReference type="PRINTS" id="PR00261">
    <property type="entry name" value="LDLRECEPTOR"/>
</dbReference>
<proteinExistence type="predicted"/>
<keyword evidence="5 17" id="KW-0812">Transmembrane</keyword>
<dbReference type="PANTHER" id="PTHR22722">
    <property type="entry name" value="LOW-DENSITY LIPOPROTEIN RECEPTOR-RELATED PROTEIN 2-RELATED"/>
    <property type="match status" value="1"/>
</dbReference>
<evidence type="ECO:0000256" key="11">
    <source>
        <dbReference type="ARBA" id="ARBA00023170"/>
    </source>
</evidence>
<evidence type="ECO:0000256" key="15">
    <source>
        <dbReference type="PROSITE-ProRule" id="PRU00461"/>
    </source>
</evidence>
<dbReference type="InterPro" id="IPR002172">
    <property type="entry name" value="LDrepeatLR_classA_rpt"/>
</dbReference>
<feature type="region of interest" description="Disordered" evidence="16">
    <location>
        <begin position="754"/>
        <end position="784"/>
    </location>
</feature>
<dbReference type="InterPro" id="IPR049883">
    <property type="entry name" value="NOTCH1_EGF-like"/>
</dbReference>
<feature type="domain" description="EGF-like" evidence="19">
    <location>
        <begin position="341"/>
        <end position="376"/>
    </location>
</feature>
<evidence type="ECO:0000256" key="1">
    <source>
        <dbReference type="ARBA" id="ARBA00004167"/>
    </source>
</evidence>
<dbReference type="GO" id="GO:0006898">
    <property type="term" value="P:receptor-mediated endocytosis"/>
    <property type="evidence" value="ECO:0007669"/>
    <property type="project" value="TreeGrafter"/>
</dbReference>
<dbReference type="SUPFAM" id="SSF57424">
    <property type="entry name" value="LDL receptor-like module"/>
    <property type="match status" value="5"/>
</dbReference>
<dbReference type="SMART" id="SM00135">
    <property type="entry name" value="LY"/>
    <property type="match status" value="5"/>
</dbReference>
<feature type="compositionally biased region" description="Basic and acidic residues" evidence="16">
    <location>
        <begin position="754"/>
        <end position="766"/>
    </location>
</feature>
<dbReference type="Pfam" id="PF07645">
    <property type="entry name" value="EGF_CA"/>
    <property type="match status" value="1"/>
</dbReference>
<feature type="repeat" description="LDL-receptor class B" evidence="15">
    <location>
        <begin position="488"/>
        <end position="530"/>
    </location>
</feature>
<dbReference type="GO" id="GO:0016324">
    <property type="term" value="C:apical plasma membrane"/>
    <property type="evidence" value="ECO:0007669"/>
    <property type="project" value="TreeGrafter"/>
</dbReference>
<dbReference type="Gene3D" id="4.10.400.10">
    <property type="entry name" value="Low-density Lipoprotein Receptor"/>
    <property type="match status" value="5"/>
</dbReference>
<dbReference type="SUPFAM" id="SSF63825">
    <property type="entry name" value="YWTD domain"/>
    <property type="match status" value="1"/>
</dbReference>
<dbReference type="InterPro" id="IPR023415">
    <property type="entry name" value="LDLR_class-A_CS"/>
</dbReference>
<evidence type="ECO:0000256" key="17">
    <source>
        <dbReference type="SAM" id="Phobius"/>
    </source>
</evidence>
<evidence type="ECO:0000256" key="8">
    <source>
        <dbReference type="ARBA" id="ARBA00022989"/>
    </source>
</evidence>
<dbReference type="GO" id="GO:0042562">
    <property type="term" value="F:hormone binding"/>
    <property type="evidence" value="ECO:0007669"/>
    <property type="project" value="TreeGrafter"/>
</dbReference>
<dbReference type="FunFam" id="2.120.10.30:FF:000241">
    <property type="entry name" value="Low-density lipoprotein receptor-related protein 6"/>
    <property type="match status" value="1"/>
</dbReference>
<feature type="disulfide bond" evidence="14">
    <location>
        <begin position="135"/>
        <end position="153"/>
    </location>
</feature>
<evidence type="ECO:0000256" key="2">
    <source>
        <dbReference type="ARBA" id="ARBA00004308"/>
    </source>
</evidence>
<dbReference type="GO" id="GO:0012505">
    <property type="term" value="C:endomembrane system"/>
    <property type="evidence" value="ECO:0007669"/>
    <property type="project" value="UniProtKB-SubCell"/>
</dbReference>
<dbReference type="InterPro" id="IPR001881">
    <property type="entry name" value="EGF-like_Ca-bd_dom"/>
</dbReference>
<dbReference type="InterPro" id="IPR000152">
    <property type="entry name" value="EGF-type_Asp/Asn_hydroxyl_site"/>
</dbReference>
<evidence type="ECO:0000259" key="19">
    <source>
        <dbReference type="PROSITE" id="PS50026"/>
    </source>
</evidence>
<comment type="caution">
    <text evidence="20">The sequence shown here is derived from an EMBL/GenBank/DDBJ whole genome shotgun (WGS) entry which is preliminary data.</text>
</comment>
<dbReference type="SUPFAM" id="SSF57184">
    <property type="entry name" value="Growth factor receptor domain"/>
    <property type="match status" value="1"/>
</dbReference>
<feature type="transmembrane region" description="Helical" evidence="17">
    <location>
        <begin position="716"/>
        <end position="738"/>
    </location>
</feature>
<dbReference type="InterPro" id="IPR018097">
    <property type="entry name" value="EGF_Ca-bd_CS"/>
</dbReference>
<feature type="compositionally biased region" description="Polar residues" evidence="16">
    <location>
        <begin position="771"/>
        <end position="784"/>
    </location>
</feature>
<dbReference type="PROSITE" id="PS51120">
    <property type="entry name" value="LDLRB"/>
    <property type="match status" value="3"/>
</dbReference>
<dbReference type="SMART" id="SM00179">
    <property type="entry name" value="EGF_CA"/>
    <property type="match status" value="1"/>
</dbReference>
<dbReference type="EMBL" id="PDUG01000002">
    <property type="protein sequence ID" value="PIC44407.1"/>
    <property type="molecule type" value="Genomic_DNA"/>
</dbReference>
<evidence type="ECO:0000256" key="7">
    <source>
        <dbReference type="ARBA" id="ARBA00022737"/>
    </source>
</evidence>
<evidence type="ECO:0000256" key="16">
    <source>
        <dbReference type="SAM" id="MobiDB-lite"/>
    </source>
</evidence>
<evidence type="ECO:0000256" key="3">
    <source>
        <dbReference type="ARBA" id="ARBA00022536"/>
    </source>
</evidence>
<evidence type="ECO:0000256" key="12">
    <source>
        <dbReference type="ARBA" id="ARBA00023180"/>
    </source>
</evidence>
<feature type="disulfide bond" evidence="14">
    <location>
        <begin position="237"/>
        <end position="252"/>
    </location>
</feature>
<dbReference type="STRING" id="1611254.A0A2G5UXZ4"/>
<evidence type="ECO:0000256" key="18">
    <source>
        <dbReference type="SAM" id="SignalP"/>
    </source>
</evidence>
<dbReference type="PROSITE" id="PS01209">
    <property type="entry name" value="LDLRA_1"/>
    <property type="match status" value="1"/>
</dbReference>
<keyword evidence="9 17" id="KW-0472">Membrane</keyword>
<dbReference type="InterPro" id="IPR009030">
    <property type="entry name" value="Growth_fac_rcpt_cys_sf"/>
</dbReference>
<dbReference type="InterPro" id="IPR000742">
    <property type="entry name" value="EGF"/>
</dbReference>
<dbReference type="Gene3D" id="2.10.25.10">
    <property type="entry name" value="Laminin"/>
    <property type="match status" value="1"/>
</dbReference>
<dbReference type="Pfam" id="PF00057">
    <property type="entry name" value="Ldl_recept_a"/>
    <property type="match status" value="5"/>
</dbReference>
<evidence type="ECO:0000256" key="4">
    <source>
        <dbReference type="ARBA" id="ARBA00022583"/>
    </source>
</evidence>
<feature type="disulfide bond" evidence="14">
    <location>
        <begin position="59"/>
        <end position="74"/>
    </location>
</feature>
<keyword evidence="8 17" id="KW-1133">Transmembrane helix</keyword>
<feature type="repeat" description="LDL-receptor class B" evidence="15">
    <location>
        <begin position="576"/>
        <end position="620"/>
    </location>
</feature>
<dbReference type="Proteomes" id="UP000230233">
    <property type="component" value="Chromosome II"/>
</dbReference>
<keyword evidence="10 13" id="KW-1015">Disulfide bond</keyword>
<dbReference type="PROSITE" id="PS50026">
    <property type="entry name" value="EGF_3"/>
    <property type="match status" value="1"/>
</dbReference>
<comment type="caution">
    <text evidence="13">Lacks conserved residue(s) required for the propagation of feature annotation.</text>
</comment>
<accession>A0A2G5UXZ4</accession>
<dbReference type="CDD" id="cd00054">
    <property type="entry name" value="EGF_CA"/>
    <property type="match status" value="1"/>
</dbReference>
<comment type="subcellular location">
    <subcellularLocation>
        <location evidence="2">Endomembrane system</location>
    </subcellularLocation>
    <subcellularLocation>
        <location evidence="1">Membrane</location>
        <topology evidence="1">Single-pass membrane protein</topology>
    </subcellularLocation>
</comment>
<feature type="disulfide bond" evidence="14">
    <location>
        <begin position="81"/>
        <end position="93"/>
    </location>
</feature>
<dbReference type="SMART" id="SM00181">
    <property type="entry name" value="EGF"/>
    <property type="match status" value="2"/>
</dbReference>
<keyword evidence="21" id="KW-1185">Reference proteome</keyword>
<feature type="disulfide bond" evidence="14">
    <location>
        <begin position="190"/>
        <end position="205"/>
    </location>
</feature>
<gene>
    <name evidence="20" type="primary">Cnig_chr_II.g4780</name>
    <name evidence="20" type="ORF">B9Z55_004780</name>
</gene>
<dbReference type="PANTHER" id="PTHR22722:SF14">
    <property type="entry name" value="MEGALIN, ISOFORM A"/>
    <property type="match status" value="1"/>
</dbReference>
<dbReference type="AlphaFoldDB" id="A0A2G5UXZ4"/>
<evidence type="ECO:0000313" key="20">
    <source>
        <dbReference type="EMBL" id="PIC44407.1"/>
    </source>
</evidence>
<keyword evidence="12" id="KW-0325">Glycoprotein</keyword>
<feature type="signal peptide" evidence="18">
    <location>
        <begin position="1"/>
        <end position="24"/>
    </location>
</feature>
<keyword evidence="11" id="KW-0675">Receptor</keyword>
<dbReference type="InterPro" id="IPR051221">
    <property type="entry name" value="LDLR-related"/>
</dbReference>
<evidence type="ECO:0000256" key="13">
    <source>
        <dbReference type="PROSITE-ProRule" id="PRU00076"/>
    </source>
</evidence>
<dbReference type="InterPro" id="IPR000033">
    <property type="entry name" value="LDLR_classB_rpt"/>
</dbReference>
<dbReference type="Pfam" id="PF00058">
    <property type="entry name" value="Ldl_recept_b"/>
    <property type="match status" value="3"/>
</dbReference>
<evidence type="ECO:0000256" key="6">
    <source>
        <dbReference type="ARBA" id="ARBA00022729"/>
    </source>
</evidence>
<dbReference type="Gene3D" id="2.120.10.30">
    <property type="entry name" value="TolB, C-terminal domain"/>
    <property type="match status" value="1"/>
</dbReference>
<dbReference type="OrthoDB" id="664115at2759"/>
<feature type="chain" id="PRO_5013741146" description="EGF-like domain-containing protein" evidence="18">
    <location>
        <begin position="25"/>
        <end position="784"/>
    </location>
</feature>
<name>A0A2G5UXZ4_9PELO</name>
<feature type="disulfide bond" evidence="13">
    <location>
        <begin position="345"/>
        <end position="355"/>
    </location>
</feature>
<dbReference type="PROSITE" id="PS01187">
    <property type="entry name" value="EGF_CA"/>
    <property type="match status" value="1"/>
</dbReference>
<evidence type="ECO:0000256" key="9">
    <source>
        <dbReference type="ARBA" id="ARBA00023136"/>
    </source>
</evidence>
<feature type="disulfide bond" evidence="14">
    <location>
        <begin position="88"/>
        <end position="106"/>
    </location>
</feature>
<dbReference type="PROSITE" id="PS00010">
    <property type="entry name" value="ASX_HYDROXYL"/>
    <property type="match status" value="1"/>
</dbReference>
<keyword evidence="3 13" id="KW-0245">EGF-like domain</keyword>
<dbReference type="InterPro" id="IPR036055">
    <property type="entry name" value="LDL_receptor-like_sf"/>
</dbReference>
<sequence length="784" mass="87692">MRSCNALTGLVFTLLVTILDGVEAELEESTEEASCHENQFQCEDLTGVHSVCIPKTWVCDSQRDCKNGTDELNCTAKTQKCPDNNFQCNNGNCIFKNWKCDGEEDCSDGSDELLTEPSHCNAIVNQCLPGEMWKCGSGECIPLRWKCDSEVDCRDYSDERDCTPLQHTCKLAKEFACKTVNKCINKSFVCDGEFDCSDGTDEDDCEGRRKECVKGEFTCPATFGAGLVRCIPESSHCDGQEDCPDGGDEKGCNATAPATCKEGVEVQCPSTPLQCLEMSKLCTSSRFDCGDGNESVCGQNRHIEFCKPGSDECICRKSYVEENSVCHCIEGYKLENGQCIDIDECDILGACDHICLNTPGSYRCACHPGYHLSHGDSSSGVASRCRATGGDPLVLVTTRESIRQFDLVNKMYFPVSLKPVSAAAMNFHIKNGTLFWTDVMKRQILSCHIGNITSSHIGTQMCDKNHEVILEDDKIHTPDALAVDWIHDLLFWTDSELDQINVLDLKTRKQHVLFSSDLEQPRAISVDPELGLIFWTDLGTNARIERSGMDGQNRVVIIQGAMVIWPNTLALDYVDKRVYWADAKTKRIFSCDYWGRDIRTVLRSHQFLRHPFSMAVFENRLFYTDRQHDGVISVNKFTGADLQNVMTEVKSPRTIRIYHQQAQPHLIEDKCMESACEYLCLPRAVYRKASRGYEKVWHDRPFSCVNEADNKSKSGFSLFIIFLLLCVGGVVAAGFVMVRREMGARSFTALNFDNHRTTENPSRDPLAEPANNKSRSDGLSTLSL</sequence>
<dbReference type="InterPro" id="IPR011042">
    <property type="entry name" value="6-blade_b-propeller_TolB-like"/>
</dbReference>
<organism evidence="20 21">
    <name type="scientific">Caenorhabditis nigoni</name>
    <dbReference type="NCBI Taxonomy" id="1611254"/>
    <lineage>
        <taxon>Eukaryota</taxon>
        <taxon>Metazoa</taxon>
        <taxon>Ecdysozoa</taxon>
        <taxon>Nematoda</taxon>
        <taxon>Chromadorea</taxon>
        <taxon>Rhabditida</taxon>
        <taxon>Rhabditina</taxon>
        <taxon>Rhabditomorpha</taxon>
        <taxon>Rhabditoidea</taxon>
        <taxon>Rhabditidae</taxon>
        <taxon>Peloderinae</taxon>
        <taxon>Caenorhabditis</taxon>
    </lineage>
</organism>
<keyword evidence="4" id="KW-0254">Endocytosis</keyword>
<protein>
    <recommendedName>
        <fullName evidence="19">EGF-like domain-containing protein</fullName>
    </recommendedName>
</protein>
<keyword evidence="7" id="KW-0677">Repeat</keyword>
<dbReference type="GO" id="GO:0005509">
    <property type="term" value="F:calcium ion binding"/>
    <property type="evidence" value="ECO:0007669"/>
    <property type="project" value="InterPro"/>
</dbReference>
<dbReference type="SMART" id="SM00192">
    <property type="entry name" value="LDLa"/>
    <property type="match status" value="6"/>
</dbReference>
<dbReference type="CDD" id="cd00112">
    <property type="entry name" value="LDLa"/>
    <property type="match status" value="5"/>
</dbReference>
<dbReference type="GO" id="GO:0043235">
    <property type="term" value="C:receptor complex"/>
    <property type="evidence" value="ECO:0007669"/>
    <property type="project" value="TreeGrafter"/>
</dbReference>
<evidence type="ECO:0000256" key="10">
    <source>
        <dbReference type="ARBA" id="ARBA00023157"/>
    </source>
</evidence>
<evidence type="ECO:0000256" key="5">
    <source>
        <dbReference type="ARBA" id="ARBA00022692"/>
    </source>
</evidence>
<dbReference type="FunFam" id="2.10.25.10:FF:000038">
    <property type="entry name" value="Fibrillin 2"/>
    <property type="match status" value="1"/>
</dbReference>
<reference evidence="21" key="1">
    <citation type="submission" date="2017-10" db="EMBL/GenBank/DDBJ databases">
        <title>Rapid genome shrinkage in a self-fertile nematode reveals novel sperm competition proteins.</title>
        <authorList>
            <person name="Yin D."/>
            <person name="Schwarz E.M."/>
            <person name="Thomas C.G."/>
            <person name="Felde R.L."/>
            <person name="Korf I.F."/>
            <person name="Cutter A.D."/>
            <person name="Schartner C.M."/>
            <person name="Ralston E.J."/>
            <person name="Meyer B.J."/>
            <person name="Haag E.S."/>
        </authorList>
    </citation>
    <scope>NUCLEOTIDE SEQUENCE [LARGE SCALE GENOMIC DNA]</scope>
    <source>
        <strain evidence="21">JU1422</strain>
    </source>
</reference>
<feature type="repeat" description="LDL-receptor class B" evidence="15">
    <location>
        <begin position="531"/>
        <end position="575"/>
    </location>
</feature>
<feature type="disulfide bond" evidence="14">
    <location>
        <begin position="147"/>
        <end position="162"/>
    </location>
</feature>
<evidence type="ECO:0000313" key="21">
    <source>
        <dbReference type="Proteomes" id="UP000230233"/>
    </source>
</evidence>
<dbReference type="SUPFAM" id="SSF57196">
    <property type="entry name" value="EGF/Laminin"/>
    <property type="match status" value="1"/>
</dbReference>
<dbReference type="PROSITE" id="PS50068">
    <property type="entry name" value="LDLRA_2"/>
    <property type="match status" value="5"/>
</dbReference>
<evidence type="ECO:0000256" key="14">
    <source>
        <dbReference type="PROSITE-ProRule" id="PRU00124"/>
    </source>
</evidence>
<keyword evidence="6 18" id="KW-0732">Signal</keyword>